<feature type="compositionally biased region" description="Basic and acidic residues" evidence="5">
    <location>
        <begin position="266"/>
        <end position="277"/>
    </location>
</feature>
<dbReference type="PROSITE" id="PS50222">
    <property type="entry name" value="EF_HAND_2"/>
    <property type="match status" value="2"/>
</dbReference>
<dbReference type="EMBL" id="CAKOGP040002236">
    <property type="protein sequence ID" value="CAJ1965895.1"/>
    <property type="molecule type" value="Genomic_DNA"/>
</dbReference>
<gene>
    <name evidence="7" type="ORF">CYCCA115_LOCUS21483</name>
</gene>
<dbReference type="SUPFAM" id="SSF47473">
    <property type="entry name" value="EF-hand"/>
    <property type="match status" value="1"/>
</dbReference>
<dbReference type="Pfam" id="PF13202">
    <property type="entry name" value="EF-hand_5"/>
    <property type="match status" value="1"/>
</dbReference>
<protein>
    <recommendedName>
        <fullName evidence="6">EF-hand domain-containing protein</fullName>
    </recommendedName>
</protein>
<evidence type="ECO:0000256" key="5">
    <source>
        <dbReference type="SAM" id="MobiDB-lite"/>
    </source>
</evidence>
<feature type="binding site" evidence="4">
    <location>
        <position position="114"/>
    </location>
    <ligand>
        <name>Ca(2+)</name>
        <dbReference type="ChEBI" id="CHEBI:29108"/>
        <label>1</label>
    </ligand>
</feature>
<comment type="caution">
    <text evidence="7">The sequence shown here is derived from an EMBL/GenBank/DDBJ whole genome shotgun (WGS) entry which is preliminary data.</text>
</comment>
<feature type="binding site" evidence="4">
    <location>
        <position position="77"/>
    </location>
    <ligand>
        <name>Ca(2+)</name>
        <dbReference type="ChEBI" id="CHEBI:29108"/>
        <label>1</label>
    </ligand>
</feature>
<accession>A0AAD2G7T1</accession>
<evidence type="ECO:0000259" key="6">
    <source>
        <dbReference type="PROSITE" id="PS50222"/>
    </source>
</evidence>
<dbReference type="PANTHER" id="PTHR11653">
    <property type="entry name" value="PARVALBUMIN ALPHA"/>
    <property type="match status" value="1"/>
</dbReference>
<sequence length="295" mass="33843">MTDVVESKIEAVMNQKRKSELITANEENNADKQDSIQDETDGTKKVKKAKQSISIKSSAIEICEAFFKCMDFNGNGFIEEGESKILSVVAFDKDLESADAHWTAMVTAMDRDSDGKISKDEYVAWWTERHANKSVKEDGTFVEDYARYLLECLQRISSVKVAQRMCDTFFEAIDYDNNGYLEEAEVKNVSRWAFGKSAEEADATWQDMLEKMDSNKDRKISQAEYRTYWLANAKTKIQPDGTFVEGYKRYLLKKLMKIKNGNARQEQIRKWEKEHPKSGSNVAQGKRSSVSFKDD</sequence>
<dbReference type="InterPro" id="IPR011992">
    <property type="entry name" value="EF-hand-dom_pair"/>
</dbReference>
<dbReference type="Gene3D" id="1.10.238.10">
    <property type="entry name" value="EF-hand"/>
    <property type="match status" value="2"/>
</dbReference>
<keyword evidence="8" id="KW-1185">Reference proteome</keyword>
<evidence type="ECO:0000313" key="7">
    <source>
        <dbReference type="EMBL" id="CAJ1965895.1"/>
    </source>
</evidence>
<feature type="binding site" evidence="4">
    <location>
        <position position="71"/>
    </location>
    <ligand>
        <name>Ca(2+)</name>
        <dbReference type="ChEBI" id="CHEBI:29108"/>
        <label>1</label>
    </ligand>
</feature>
<keyword evidence="2 4" id="KW-0479">Metal-binding</keyword>
<feature type="region of interest" description="Disordered" evidence="5">
    <location>
        <begin position="261"/>
        <end position="295"/>
    </location>
</feature>
<evidence type="ECO:0000256" key="3">
    <source>
        <dbReference type="ARBA" id="ARBA00022837"/>
    </source>
</evidence>
<dbReference type="AlphaFoldDB" id="A0AAD2G7T1"/>
<evidence type="ECO:0000313" key="8">
    <source>
        <dbReference type="Proteomes" id="UP001295423"/>
    </source>
</evidence>
<dbReference type="InterPro" id="IPR018247">
    <property type="entry name" value="EF_Hand_1_Ca_BS"/>
</dbReference>
<evidence type="ECO:0000256" key="4">
    <source>
        <dbReference type="PIRSR" id="PIRSR608080-1"/>
    </source>
</evidence>
<dbReference type="GO" id="GO:0005509">
    <property type="term" value="F:calcium ion binding"/>
    <property type="evidence" value="ECO:0007669"/>
    <property type="project" value="InterPro"/>
</dbReference>
<evidence type="ECO:0000256" key="2">
    <source>
        <dbReference type="ARBA" id="ARBA00022723"/>
    </source>
</evidence>
<feature type="binding site" evidence="4">
    <location>
        <position position="82"/>
    </location>
    <ligand>
        <name>Ca(2+)</name>
        <dbReference type="ChEBI" id="CHEBI:29108"/>
        <label>1</label>
    </ligand>
</feature>
<feature type="binding site" evidence="4">
    <location>
        <position position="112"/>
    </location>
    <ligand>
        <name>Ca(2+)</name>
        <dbReference type="ChEBI" id="CHEBI:29108"/>
        <label>1</label>
    </ligand>
</feature>
<evidence type="ECO:0000256" key="1">
    <source>
        <dbReference type="ARBA" id="ARBA00009753"/>
    </source>
</evidence>
<dbReference type="Proteomes" id="UP001295423">
    <property type="component" value="Unassembled WGS sequence"/>
</dbReference>
<organism evidence="7 8">
    <name type="scientific">Cylindrotheca closterium</name>
    <dbReference type="NCBI Taxonomy" id="2856"/>
    <lineage>
        <taxon>Eukaryota</taxon>
        <taxon>Sar</taxon>
        <taxon>Stramenopiles</taxon>
        <taxon>Ochrophyta</taxon>
        <taxon>Bacillariophyta</taxon>
        <taxon>Bacillariophyceae</taxon>
        <taxon>Bacillariophycidae</taxon>
        <taxon>Bacillariales</taxon>
        <taxon>Bacillariaceae</taxon>
        <taxon>Cylindrotheca</taxon>
    </lineage>
</organism>
<dbReference type="Pfam" id="PF13499">
    <property type="entry name" value="EF-hand_7"/>
    <property type="match status" value="1"/>
</dbReference>
<dbReference type="GO" id="GO:0005737">
    <property type="term" value="C:cytoplasm"/>
    <property type="evidence" value="ECO:0007669"/>
    <property type="project" value="TreeGrafter"/>
</dbReference>
<reference evidence="7" key="1">
    <citation type="submission" date="2023-08" db="EMBL/GenBank/DDBJ databases">
        <authorList>
            <person name="Audoor S."/>
            <person name="Bilcke G."/>
        </authorList>
    </citation>
    <scope>NUCLEOTIDE SEQUENCE</scope>
</reference>
<dbReference type="PROSITE" id="PS00018">
    <property type="entry name" value="EF_HAND_1"/>
    <property type="match status" value="3"/>
</dbReference>
<feature type="region of interest" description="Disordered" evidence="5">
    <location>
        <begin position="16"/>
        <end position="43"/>
    </location>
</feature>
<feature type="domain" description="EF-hand" evidence="6">
    <location>
        <begin position="200"/>
        <end position="235"/>
    </location>
</feature>
<proteinExistence type="inferred from homology"/>
<feature type="compositionally biased region" description="Polar residues" evidence="5">
    <location>
        <begin position="278"/>
        <end position="295"/>
    </location>
</feature>
<dbReference type="PANTHER" id="PTHR11653:SF10">
    <property type="entry name" value="EF-HAND DOMAIN-CONTAINING PROTEIN"/>
    <property type="match status" value="1"/>
</dbReference>
<name>A0AAD2G7T1_9STRA</name>
<dbReference type="InterPro" id="IPR002048">
    <property type="entry name" value="EF_hand_dom"/>
</dbReference>
<keyword evidence="3 4" id="KW-0106">Calcium</keyword>
<feature type="binding site" evidence="4">
    <location>
        <position position="116"/>
    </location>
    <ligand>
        <name>Ca(2+)</name>
        <dbReference type="ChEBI" id="CHEBI:29108"/>
        <label>1</label>
    </ligand>
</feature>
<feature type="binding site" evidence="4">
    <location>
        <position position="110"/>
    </location>
    <ligand>
        <name>Ca(2+)</name>
        <dbReference type="ChEBI" id="CHEBI:29108"/>
        <label>1</label>
    </ligand>
</feature>
<dbReference type="SMART" id="SM00054">
    <property type="entry name" value="EFh"/>
    <property type="match status" value="4"/>
</dbReference>
<comment type="similarity">
    <text evidence="1">Belongs to the parvalbumin family.</text>
</comment>
<feature type="binding site" evidence="4">
    <location>
        <position position="121"/>
    </location>
    <ligand>
        <name>Ca(2+)</name>
        <dbReference type="ChEBI" id="CHEBI:29108"/>
        <label>1</label>
    </ligand>
</feature>
<dbReference type="InterPro" id="IPR008080">
    <property type="entry name" value="Parvalbumin"/>
</dbReference>
<feature type="domain" description="EF-hand" evidence="6">
    <location>
        <begin position="97"/>
        <end position="132"/>
    </location>
</feature>